<keyword evidence="2" id="KW-1185">Reference proteome</keyword>
<reference evidence="3" key="1">
    <citation type="submission" date="2016-11" db="UniProtKB">
        <authorList>
            <consortium name="WormBaseParasite"/>
        </authorList>
    </citation>
    <scope>IDENTIFICATION</scope>
</reference>
<dbReference type="AlphaFoldDB" id="A0A1I7XJ87"/>
<sequence length="309" mass="35022">MRGTSLPSFTVPTKEHAVNLEDRHWDRILVDLDREEEQCELPPGSLLKPLSELDDPRIIANLKLRSRKSCDVQLCRDVLQSSLLLLAIEEPSERISLYRDLEVFDFIRGLKIGDEVLVEIGKNWTMNGSEWESPSRTVYAAASQIHKPTRNSTASVNSNRISIIPDARVVPIQRLDTCFQSVSLTEPSVSEIFTREMKAWGGDLRPLDQKDHECEGSRDRRRTRLPMQNVKTATQPSRSHSSHSVSIYEKTFSVDDIVRTKGAKVGDRCDWKDGKQSHKGTIKFLGHLKGHASLYAGIDFVSFTFDLFS</sequence>
<organism evidence="2 3">
    <name type="scientific">Heterorhabditis bacteriophora</name>
    <name type="common">Entomopathogenic nematode worm</name>
    <dbReference type="NCBI Taxonomy" id="37862"/>
    <lineage>
        <taxon>Eukaryota</taxon>
        <taxon>Metazoa</taxon>
        <taxon>Ecdysozoa</taxon>
        <taxon>Nematoda</taxon>
        <taxon>Chromadorea</taxon>
        <taxon>Rhabditida</taxon>
        <taxon>Rhabditina</taxon>
        <taxon>Rhabditomorpha</taxon>
        <taxon>Strongyloidea</taxon>
        <taxon>Heterorhabditidae</taxon>
        <taxon>Heterorhabditis</taxon>
    </lineage>
</organism>
<protein>
    <submittedName>
        <fullName evidence="3">CAP-Gly domain-containing protein</fullName>
    </submittedName>
</protein>
<name>A0A1I7XJ87_HETBA</name>
<accession>A0A1I7XJ87</accession>
<feature type="region of interest" description="Disordered" evidence="1">
    <location>
        <begin position="208"/>
        <end position="245"/>
    </location>
</feature>
<evidence type="ECO:0000313" key="3">
    <source>
        <dbReference type="WBParaSite" id="Hba_17817"/>
    </source>
</evidence>
<dbReference type="WBParaSite" id="Hba_17817">
    <property type="protein sequence ID" value="Hba_17817"/>
    <property type="gene ID" value="Hba_17817"/>
</dbReference>
<evidence type="ECO:0000256" key="1">
    <source>
        <dbReference type="SAM" id="MobiDB-lite"/>
    </source>
</evidence>
<evidence type="ECO:0000313" key="2">
    <source>
        <dbReference type="Proteomes" id="UP000095283"/>
    </source>
</evidence>
<proteinExistence type="predicted"/>
<dbReference type="Proteomes" id="UP000095283">
    <property type="component" value="Unplaced"/>
</dbReference>
<feature type="compositionally biased region" description="Basic and acidic residues" evidence="1">
    <location>
        <begin position="208"/>
        <end position="218"/>
    </location>
</feature>
<dbReference type="SUPFAM" id="SSF74924">
    <property type="entry name" value="Cap-Gly domain"/>
    <property type="match status" value="1"/>
</dbReference>
<dbReference type="InterPro" id="IPR036859">
    <property type="entry name" value="CAP-Gly_dom_sf"/>
</dbReference>